<dbReference type="Gene3D" id="1.10.510.10">
    <property type="entry name" value="Transferase(Phosphotransferase) domain 1"/>
    <property type="match status" value="1"/>
</dbReference>
<evidence type="ECO:0000259" key="11">
    <source>
        <dbReference type="PROSITE" id="PS50011"/>
    </source>
</evidence>
<proteinExistence type="predicted"/>
<feature type="compositionally biased region" description="Polar residues" evidence="10">
    <location>
        <begin position="1575"/>
        <end position="1585"/>
    </location>
</feature>
<sequence length="1850" mass="201905">MLKPLFCLTCQDFVYVLFLLWEFANEDVCKTHLHMSRSSSKAAQSGDTPRRQLLRQEEQDEAPASVSPSTLSSRQEGDEPMEAQPQSVPGTATPRGPPRDSSSGGSTTTFSSSNTDSSADRYAVGAHRGHRGGGRGSRVVEVTGSTTSSSTEDSEARERRFGSIDLHQPLLKAATSGVVSACAGQEASKTQANIDPQLKQALLADFGVFCPVHSQASSGPFNPQLRGVKKYLPGLFHSPAVSGLYSPRLSQPCSGRLSVGGGSGGPGGAPYDVTVPTHPSYVGPYRMDRLLGRGNFAVVKLATHTQLHVQVAVKIINKELIGGQNLAKVSRELEAMKRCHHPHIVRLYHIMETETNIYMVMEYASRGEVFDHISLSHAFTEKEARELFWQTVCAIDYCHKSGIVHRDLKAENLLIDAHFKIKVADFGFCNFFRPEHLLTTHCGSPQYAAPELFKGESYDGPLVDVWSLGVILYILVCGSFPFPGESLGDIRSQVLRGLVRFPFFLSTACEHVIRGMLQVDPAKRFRLSQVTATAWMQASPNLLHYTRLMSYHEDAARKRHVDEVFERQFPEHSSVVLASRTERLMQSLDAGIIRALSLATGADEEEIRLSTSHRKFDRLHACYELLSDKIYRFIDQPALHETVEMWIKRTGPSLQPPPTAADAQQSSSNDPRPPVSPHSPSDQPIVSEGGSDTGSGPSLPTATDQPGAHPPWESKLSIWREEEEEEEEEERNEDDAEETTSVASPTDPLRVPECPSQKTLPEEYDEAVSLTATAVQNLSVSRPMDDQEVVVSPSTQSDVCNDLLATWTSDFRAKRTDVRIALSILQADEALELGEFSGNAPDSTAKNLRRHTIQLPSLGLFQRLQDHRQRQECLATDECVQGDVPPSDVQNAGDGFVSEGGDGEGSSGCGRVSTLLRIPRQTTQPELGCWRTRLQREAPGNGSSLVDGKSEFDWLPLANRSDATAKLKIADVKEFSLDLGQEAANTLPPDQSPQPGMNLQISVTTAEYPQDHTLGDLSESTQPLTGSPSFSIFSKPSPPLFAANMTEECWETLPHRTAGEPLPQLDLPACIPSMSHQPVARFTVKDPNLLAPPEFMTPHSSSFPRRSSDGAADMPTLHRQYPLVGGSYPEQANYRSEYNPNEDTSLPGGQAIANTLTSFTMPPSMAVSFEDHVSPEAGELMSKVACNVAGLSSSTLGPKETPGVPSTADEASRARLPHQPSLVGCEPIVSTQKRYSLPSRQAPMLLDHLTAEKKIGKKYVCCCDRILEAFLAENPRKITLESINAFKLSLFHRGTASFLGPQGAEWVQSKPTEGYTAPGIRRGSEATQLRLWNQRLAQTYGNPLRRNTFSRWLSYETRDQLEALSQVKRQELRASASANVPKAVQLEGTGDTSRAGSVPFAHLQQKSPKRLTICRVDSQHSLAKAESSDRSAAASRIDITSELGPTAVKRPSKDVGVANPFRPHSSWNEKLTAGPRLRQTLPRSKSQVSWTDMKGCDPTSMQPVIVDPTSTQVHSGDETAGLVDVHHTPMDTTSMNVEATPTSAHCVKASSSGKKSPSSGDGRGRRRQHVDPLRTSWSSASATSPCRKSFHEWLTTVSAASRQAVEALTDARSVKVAPSTIGQSSIPGYSLDPLNPQTLPSEQVPLQPQPQPIPPNFTVTPPDPTPSPSLPEAMAESPTQVPSGDDESPLNYCNPHQFHFSRQPLPSFHMTSYPCGSKLVIRPSDEDDDLAVIDQVNRRLAMGQLETDPLLFSLPAVASLLSNPFPDQYSQQTVGGYDESSFQQSQYHHQEMQTSTQSGQLFFPMDASYAVGGSLAHTIPAARGLLRQEGTTQLSPSAEDSSSEVEITDQ</sequence>
<dbReference type="GO" id="GO:0050321">
    <property type="term" value="F:tau-protein kinase activity"/>
    <property type="evidence" value="ECO:0007669"/>
    <property type="project" value="TreeGrafter"/>
</dbReference>
<dbReference type="SMART" id="SM00220">
    <property type="entry name" value="S_TKc"/>
    <property type="match status" value="1"/>
</dbReference>
<dbReference type="PANTHER" id="PTHR24346:SF42">
    <property type="entry name" value="SERINE_THREONINE-PROTEIN KINASE SIK3"/>
    <property type="match status" value="1"/>
</dbReference>
<keyword evidence="5" id="KW-0418">Kinase</keyword>
<organism evidence="12">
    <name type="scientific">Mesocestoides corti</name>
    <name type="common">Flatworm</name>
    <dbReference type="NCBI Taxonomy" id="53468"/>
    <lineage>
        <taxon>Eukaryota</taxon>
        <taxon>Metazoa</taxon>
        <taxon>Spiralia</taxon>
        <taxon>Lophotrochozoa</taxon>
        <taxon>Platyhelminthes</taxon>
        <taxon>Cestoda</taxon>
        <taxon>Eucestoda</taxon>
        <taxon>Cyclophyllidea</taxon>
        <taxon>Mesocestoididae</taxon>
        <taxon>Mesocestoides</taxon>
    </lineage>
</organism>
<protein>
    <recommendedName>
        <fullName evidence="1">non-specific serine/threonine protein kinase</fullName>
        <ecNumber evidence="1">2.7.11.1</ecNumber>
    </recommendedName>
</protein>
<evidence type="ECO:0000256" key="1">
    <source>
        <dbReference type="ARBA" id="ARBA00012513"/>
    </source>
</evidence>
<feature type="compositionally biased region" description="Low complexity" evidence="10">
    <location>
        <begin position="137"/>
        <end position="151"/>
    </location>
</feature>
<evidence type="ECO:0000256" key="3">
    <source>
        <dbReference type="ARBA" id="ARBA00022679"/>
    </source>
</evidence>
<feature type="binding site" evidence="9">
    <location>
        <position position="314"/>
    </location>
    <ligand>
        <name>ATP</name>
        <dbReference type="ChEBI" id="CHEBI:30616"/>
    </ligand>
</feature>
<dbReference type="WBParaSite" id="MCU_004471-RC">
    <property type="protein sequence ID" value="MCU_004471-RC"/>
    <property type="gene ID" value="MCU_004471"/>
</dbReference>
<comment type="catalytic activity">
    <reaction evidence="7">
        <text>L-threonyl-[protein] + ATP = O-phospho-L-threonyl-[protein] + ADP + H(+)</text>
        <dbReference type="Rhea" id="RHEA:46608"/>
        <dbReference type="Rhea" id="RHEA-COMP:11060"/>
        <dbReference type="Rhea" id="RHEA-COMP:11605"/>
        <dbReference type="ChEBI" id="CHEBI:15378"/>
        <dbReference type="ChEBI" id="CHEBI:30013"/>
        <dbReference type="ChEBI" id="CHEBI:30616"/>
        <dbReference type="ChEBI" id="CHEBI:61977"/>
        <dbReference type="ChEBI" id="CHEBI:456216"/>
        <dbReference type="EC" id="2.7.11.1"/>
    </reaction>
</comment>
<reference evidence="12" key="1">
    <citation type="submission" date="2019-11" db="UniProtKB">
        <authorList>
            <consortium name="WormBaseParasite"/>
        </authorList>
    </citation>
    <scope>IDENTIFICATION</scope>
</reference>
<feature type="region of interest" description="Disordered" evidence="10">
    <location>
        <begin position="1444"/>
        <end position="1469"/>
    </location>
</feature>
<evidence type="ECO:0000256" key="10">
    <source>
        <dbReference type="SAM" id="MobiDB-lite"/>
    </source>
</evidence>
<feature type="compositionally biased region" description="Polar residues" evidence="10">
    <location>
        <begin position="1829"/>
        <end position="1840"/>
    </location>
</feature>
<keyword evidence="2" id="KW-0723">Serine/threonine-protein kinase</keyword>
<evidence type="ECO:0000256" key="8">
    <source>
        <dbReference type="ARBA" id="ARBA00048679"/>
    </source>
</evidence>
<evidence type="ECO:0000256" key="7">
    <source>
        <dbReference type="ARBA" id="ARBA00047899"/>
    </source>
</evidence>
<dbReference type="PROSITE" id="PS00107">
    <property type="entry name" value="PROTEIN_KINASE_ATP"/>
    <property type="match status" value="1"/>
</dbReference>
<dbReference type="GO" id="GO:0035556">
    <property type="term" value="P:intracellular signal transduction"/>
    <property type="evidence" value="ECO:0007669"/>
    <property type="project" value="TreeGrafter"/>
</dbReference>
<feature type="region of interest" description="Disordered" evidence="10">
    <location>
        <begin position="1543"/>
        <end position="1585"/>
    </location>
</feature>
<feature type="compositionally biased region" description="Polar residues" evidence="10">
    <location>
        <begin position="694"/>
        <end position="704"/>
    </location>
</feature>
<dbReference type="Pfam" id="PF00069">
    <property type="entry name" value="Pkinase"/>
    <property type="match status" value="1"/>
</dbReference>
<dbReference type="InterPro" id="IPR008271">
    <property type="entry name" value="Ser/Thr_kinase_AS"/>
</dbReference>
<dbReference type="EC" id="2.7.11.1" evidence="1"/>
<dbReference type="InterPro" id="IPR017441">
    <property type="entry name" value="Protein_kinase_ATP_BS"/>
</dbReference>
<feature type="compositionally biased region" description="Low complexity" evidence="10">
    <location>
        <begin position="99"/>
        <end position="126"/>
    </location>
</feature>
<feature type="compositionally biased region" description="Basic and acidic residues" evidence="10">
    <location>
        <begin position="48"/>
        <end position="57"/>
    </location>
</feature>
<feature type="compositionally biased region" description="Pro residues" evidence="10">
    <location>
        <begin position="1647"/>
        <end position="1669"/>
    </location>
</feature>
<dbReference type="SUPFAM" id="SSF56112">
    <property type="entry name" value="Protein kinase-like (PK-like)"/>
    <property type="match status" value="1"/>
</dbReference>
<evidence type="ECO:0000256" key="2">
    <source>
        <dbReference type="ARBA" id="ARBA00022527"/>
    </source>
</evidence>
<keyword evidence="3" id="KW-0808">Transferase</keyword>
<dbReference type="PROSITE" id="PS50011">
    <property type="entry name" value="PROTEIN_KINASE_DOM"/>
    <property type="match status" value="1"/>
</dbReference>
<dbReference type="PROSITE" id="PS00108">
    <property type="entry name" value="PROTEIN_KINASE_ST"/>
    <property type="match status" value="1"/>
</dbReference>
<dbReference type="GO" id="GO:0000226">
    <property type="term" value="P:microtubule cytoskeleton organization"/>
    <property type="evidence" value="ECO:0007669"/>
    <property type="project" value="TreeGrafter"/>
</dbReference>
<keyword evidence="4 9" id="KW-0547">Nucleotide-binding</keyword>
<feature type="compositionally biased region" description="Acidic residues" evidence="10">
    <location>
        <begin position="1841"/>
        <end position="1850"/>
    </location>
</feature>
<dbReference type="FunFam" id="1.10.510.10:FF:000571">
    <property type="entry name" value="Maternal embryonic leucine zipper kinase"/>
    <property type="match status" value="1"/>
</dbReference>
<feature type="domain" description="Protein kinase" evidence="11">
    <location>
        <begin position="285"/>
        <end position="536"/>
    </location>
</feature>
<keyword evidence="6 9" id="KW-0067">ATP-binding</keyword>
<feature type="region of interest" description="Disordered" evidence="10">
    <location>
        <begin position="650"/>
        <end position="756"/>
    </location>
</feature>
<evidence type="ECO:0000256" key="6">
    <source>
        <dbReference type="ARBA" id="ARBA00022840"/>
    </source>
</evidence>
<comment type="catalytic activity">
    <reaction evidence="8">
        <text>L-seryl-[protein] + ATP = O-phospho-L-seryl-[protein] + ADP + H(+)</text>
        <dbReference type="Rhea" id="RHEA:17989"/>
        <dbReference type="Rhea" id="RHEA-COMP:9863"/>
        <dbReference type="Rhea" id="RHEA-COMP:11604"/>
        <dbReference type="ChEBI" id="CHEBI:15378"/>
        <dbReference type="ChEBI" id="CHEBI:29999"/>
        <dbReference type="ChEBI" id="CHEBI:30616"/>
        <dbReference type="ChEBI" id="CHEBI:83421"/>
        <dbReference type="ChEBI" id="CHEBI:456216"/>
        <dbReference type="EC" id="2.7.11.1"/>
    </reaction>
</comment>
<dbReference type="FunFam" id="3.30.200.20:FF:000003">
    <property type="entry name" value="Non-specific serine/threonine protein kinase"/>
    <property type="match status" value="1"/>
</dbReference>
<accession>A0A5K3F0I4</accession>
<name>A0A5K3F0I4_MESCO</name>
<dbReference type="GO" id="GO:0005737">
    <property type="term" value="C:cytoplasm"/>
    <property type="evidence" value="ECO:0007669"/>
    <property type="project" value="TreeGrafter"/>
</dbReference>
<evidence type="ECO:0000313" key="12">
    <source>
        <dbReference type="WBParaSite" id="MCU_004471-RC"/>
    </source>
</evidence>
<feature type="region of interest" description="Disordered" evidence="10">
    <location>
        <begin position="1829"/>
        <end position="1850"/>
    </location>
</feature>
<evidence type="ECO:0000256" key="9">
    <source>
        <dbReference type="PROSITE-ProRule" id="PRU10141"/>
    </source>
</evidence>
<dbReference type="GO" id="GO:0005524">
    <property type="term" value="F:ATP binding"/>
    <property type="evidence" value="ECO:0007669"/>
    <property type="project" value="UniProtKB-UniRule"/>
</dbReference>
<evidence type="ECO:0000256" key="5">
    <source>
        <dbReference type="ARBA" id="ARBA00022777"/>
    </source>
</evidence>
<dbReference type="InterPro" id="IPR000719">
    <property type="entry name" value="Prot_kinase_dom"/>
</dbReference>
<feature type="compositionally biased region" description="Polar residues" evidence="10">
    <location>
        <begin position="36"/>
        <end position="47"/>
    </location>
</feature>
<feature type="region of interest" description="Disordered" evidence="10">
    <location>
        <begin position="1618"/>
        <end position="1687"/>
    </location>
</feature>
<feature type="region of interest" description="Disordered" evidence="10">
    <location>
        <begin position="35"/>
        <end position="158"/>
    </location>
</feature>
<feature type="compositionally biased region" description="Low complexity" evidence="10">
    <location>
        <begin position="1550"/>
        <end position="1560"/>
    </location>
</feature>
<dbReference type="InterPro" id="IPR011009">
    <property type="entry name" value="Kinase-like_dom_sf"/>
</dbReference>
<feature type="compositionally biased region" description="Acidic residues" evidence="10">
    <location>
        <begin position="721"/>
        <end position="738"/>
    </location>
</feature>
<evidence type="ECO:0000256" key="4">
    <source>
        <dbReference type="ARBA" id="ARBA00022741"/>
    </source>
</evidence>
<dbReference type="PANTHER" id="PTHR24346">
    <property type="entry name" value="MAP/MICROTUBULE AFFINITY-REGULATING KINASE"/>
    <property type="match status" value="1"/>
</dbReference>